<dbReference type="EMBL" id="AZAC01000023">
    <property type="protein sequence ID" value="KIX12762.1"/>
    <property type="molecule type" value="Genomic_DNA"/>
</dbReference>
<dbReference type="GO" id="GO:0003824">
    <property type="term" value="F:catalytic activity"/>
    <property type="evidence" value="ECO:0007669"/>
    <property type="project" value="InterPro"/>
</dbReference>
<sequence length="329" mass="36417">MQTFKAPGRLLSGGLITNYKCPSKCAHCLYACGPERSWQYIDYETALACFRQASRLGAGSMHIGGGEPFLNFKGLARVIEAAGDAGVKVDYVETNSAWFTDHETACRILGNLRQKGLTTLLVSISPFHNQFIPFAKVLGVIRACEETDLRVFPWIADFIPEIRSLDVESTHGPEEYMRKFGEDYLAALPGRYWVHMGGRAALTYNSLWPPKPLESILEDTLPCPELFDVSHFHIDPYGNYLPGLCTGLALGMELLGSTLSQNDFPVLGVLAAKGIAGLFDLAQKEADFEPQGAYLNKCALCLDIRSHLVRRGYPARELQPKGFYRALES</sequence>
<accession>A0A0D2GCS9</accession>
<dbReference type="PANTHER" id="PTHR11228">
    <property type="entry name" value="RADICAL SAM DOMAIN PROTEIN"/>
    <property type="match status" value="1"/>
</dbReference>
<gene>
    <name evidence="6" type="ORF">X474_17095</name>
</gene>
<dbReference type="InterPro" id="IPR050377">
    <property type="entry name" value="Radical_SAM_PqqE_MftC-like"/>
</dbReference>
<keyword evidence="4" id="KW-0408">Iron</keyword>
<reference evidence="6 7" key="1">
    <citation type="submission" date="2013-11" db="EMBL/GenBank/DDBJ databases">
        <title>Metagenomic analysis of a methanogenic consortium involved in long chain n-alkane degradation.</title>
        <authorList>
            <person name="Davidova I.A."/>
            <person name="Callaghan A.V."/>
            <person name="Wawrik B."/>
            <person name="Pruitt S."/>
            <person name="Marks C."/>
            <person name="Duncan K.E."/>
            <person name="Suflita J.M."/>
        </authorList>
    </citation>
    <scope>NUCLEOTIDE SEQUENCE [LARGE SCALE GENOMIC DNA]</scope>
    <source>
        <strain evidence="6 7">SPR</strain>
    </source>
</reference>
<keyword evidence="7" id="KW-1185">Reference proteome</keyword>
<name>A0A0D2GCS9_9BACT</name>
<dbReference type="Proteomes" id="UP000032233">
    <property type="component" value="Unassembled WGS sequence"/>
</dbReference>
<dbReference type="InParanoid" id="A0A0D2GCS9"/>
<evidence type="ECO:0000256" key="2">
    <source>
        <dbReference type="ARBA" id="ARBA00022691"/>
    </source>
</evidence>
<dbReference type="OrthoDB" id="9782387at2"/>
<dbReference type="InterPro" id="IPR007197">
    <property type="entry name" value="rSAM"/>
</dbReference>
<dbReference type="SUPFAM" id="SSF102114">
    <property type="entry name" value="Radical SAM enzymes"/>
    <property type="match status" value="1"/>
</dbReference>
<dbReference type="SFLD" id="SFLDS00029">
    <property type="entry name" value="Radical_SAM"/>
    <property type="match status" value="1"/>
</dbReference>
<dbReference type="GO" id="GO:0046872">
    <property type="term" value="F:metal ion binding"/>
    <property type="evidence" value="ECO:0007669"/>
    <property type="project" value="UniProtKB-KW"/>
</dbReference>
<proteinExistence type="predicted"/>
<comment type="cofactor">
    <cofactor evidence="1">
        <name>[4Fe-4S] cluster</name>
        <dbReference type="ChEBI" id="CHEBI:49883"/>
    </cofactor>
</comment>
<dbReference type="AlphaFoldDB" id="A0A0D2GCS9"/>
<comment type="caution">
    <text evidence="6">The sequence shown here is derived from an EMBL/GenBank/DDBJ whole genome shotgun (WGS) entry which is preliminary data.</text>
</comment>
<protein>
    <submittedName>
        <fullName evidence="6">Radical SAM protein</fullName>
    </submittedName>
</protein>
<evidence type="ECO:0000256" key="5">
    <source>
        <dbReference type="ARBA" id="ARBA00023014"/>
    </source>
</evidence>
<evidence type="ECO:0000256" key="3">
    <source>
        <dbReference type="ARBA" id="ARBA00022723"/>
    </source>
</evidence>
<dbReference type="RefSeq" id="WP_044350138.1">
    <property type="nucleotide sequence ID" value="NZ_AZAC01000023.1"/>
</dbReference>
<evidence type="ECO:0000313" key="6">
    <source>
        <dbReference type="EMBL" id="KIX12762.1"/>
    </source>
</evidence>
<dbReference type="GO" id="GO:0051536">
    <property type="term" value="F:iron-sulfur cluster binding"/>
    <property type="evidence" value="ECO:0007669"/>
    <property type="project" value="UniProtKB-KW"/>
</dbReference>
<keyword evidence="2" id="KW-0949">S-adenosyl-L-methionine</keyword>
<keyword evidence="3" id="KW-0479">Metal-binding</keyword>
<evidence type="ECO:0000256" key="1">
    <source>
        <dbReference type="ARBA" id="ARBA00001966"/>
    </source>
</evidence>
<evidence type="ECO:0000313" key="7">
    <source>
        <dbReference type="Proteomes" id="UP000032233"/>
    </source>
</evidence>
<dbReference type="Gene3D" id="3.20.20.70">
    <property type="entry name" value="Aldolase class I"/>
    <property type="match status" value="1"/>
</dbReference>
<keyword evidence="5" id="KW-0411">Iron-sulfur</keyword>
<dbReference type="PATRIC" id="fig|1429043.3.peg.3615"/>
<evidence type="ECO:0000256" key="4">
    <source>
        <dbReference type="ARBA" id="ARBA00023004"/>
    </source>
</evidence>
<organism evidence="6 7">
    <name type="scientific">Dethiosulfatarculus sandiegensis</name>
    <dbReference type="NCBI Taxonomy" id="1429043"/>
    <lineage>
        <taxon>Bacteria</taxon>
        <taxon>Pseudomonadati</taxon>
        <taxon>Thermodesulfobacteriota</taxon>
        <taxon>Desulfarculia</taxon>
        <taxon>Desulfarculales</taxon>
        <taxon>Desulfarculaceae</taxon>
        <taxon>Dethiosulfatarculus</taxon>
    </lineage>
</organism>
<dbReference type="STRING" id="1429043.X474_17095"/>
<dbReference type="InterPro" id="IPR013785">
    <property type="entry name" value="Aldolase_TIM"/>
</dbReference>
<dbReference type="PANTHER" id="PTHR11228:SF7">
    <property type="entry name" value="PQQA PEPTIDE CYCLASE"/>
    <property type="match status" value="1"/>
</dbReference>
<dbReference type="InterPro" id="IPR058240">
    <property type="entry name" value="rSAM_sf"/>
</dbReference>